<keyword evidence="3" id="KW-1003">Cell membrane</keyword>
<keyword evidence="9" id="KW-1185">Reference proteome</keyword>
<proteinExistence type="inferred from homology"/>
<keyword evidence="4 7" id="KW-0812">Transmembrane</keyword>
<keyword evidence="5 7" id="KW-1133">Transmembrane helix</keyword>
<gene>
    <name evidence="8" type="ORF">K0O23_17905</name>
</gene>
<evidence type="ECO:0000313" key="8">
    <source>
        <dbReference type="EMBL" id="MBW7468956.1"/>
    </source>
</evidence>
<evidence type="ECO:0000256" key="3">
    <source>
        <dbReference type="ARBA" id="ARBA00022475"/>
    </source>
</evidence>
<comment type="caution">
    <text evidence="7">Lacks conserved residue(s) required for the propagation of feature annotation.</text>
</comment>
<dbReference type="Pfam" id="PF01914">
    <property type="entry name" value="MarC"/>
    <property type="match status" value="1"/>
</dbReference>
<feature type="transmembrane region" description="Helical" evidence="7">
    <location>
        <begin position="44"/>
        <end position="65"/>
    </location>
</feature>
<accession>A0ABS7CYP6</accession>
<dbReference type="InterPro" id="IPR002771">
    <property type="entry name" value="Multi_antbiot-R_MarC"/>
</dbReference>
<dbReference type="EMBL" id="JAHYXK010000023">
    <property type="protein sequence ID" value="MBW7468956.1"/>
    <property type="molecule type" value="Genomic_DNA"/>
</dbReference>
<comment type="similarity">
    <text evidence="2 7">Belongs to the UPF0056 (MarC) family.</text>
</comment>
<organism evidence="8 9">
    <name type="scientific">Pontibacter aydingkolensis</name>
    <dbReference type="NCBI Taxonomy" id="1911536"/>
    <lineage>
        <taxon>Bacteria</taxon>
        <taxon>Pseudomonadati</taxon>
        <taxon>Bacteroidota</taxon>
        <taxon>Cytophagia</taxon>
        <taxon>Cytophagales</taxon>
        <taxon>Hymenobacteraceae</taxon>
        <taxon>Pontibacter</taxon>
    </lineage>
</organism>
<dbReference type="PANTHER" id="PTHR33508:SF1">
    <property type="entry name" value="UPF0056 MEMBRANE PROTEIN YHCE"/>
    <property type="match status" value="1"/>
</dbReference>
<evidence type="ECO:0000256" key="1">
    <source>
        <dbReference type="ARBA" id="ARBA00004651"/>
    </source>
</evidence>
<evidence type="ECO:0000256" key="6">
    <source>
        <dbReference type="ARBA" id="ARBA00023136"/>
    </source>
</evidence>
<evidence type="ECO:0000256" key="5">
    <source>
        <dbReference type="ARBA" id="ARBA00022989"/>
    </source>
</evidence>
<sequence length="205" mass="21898">MEIILATFTALFTVVNPFGAMPVFLTLTHDDTPVSRNEQALRACIYMALILSVFFLAGQYVLNFFGIRLSDIRIAGGLMIMKAGFELLTSKAHRGKKVSKGVLREGLEKEDISFTPLAMPMLSGPGAIAVSIGMYSGSISYTNLGLTILSILLVAAVSFVILAFSHQLIAYMGKAGLSALSRIMGFVVLSIGVNLTSTGILSLLN</sequence>
<evidence type="ECO:0000313" key="9">
    <source>
        <dbReference type="Proteomes" id="UP000813018"/>
    </source>
</evidence>
<dbReference type="Proteomes" id="UP000813018">
    <property type="component" value="Unassembled WGS sequence"/>
</dbReference>
<comment type="subcellular location">
    <subcellularLocation>
        <location evidence="1 7">Cell membrane</location>
        <topology evidence="1 7">Multi-pass membrane protein</topology>
    </subcellularLocation>
</comment>
<evidence type="ECO:0000256" key="4">
    <source>
        <dbReference type="ARBA" id="ARBA00022692"/>
    </source>
</evidence>
<feature type="transmembrane region" description="Helical" evidence="7">
    <location>
        <begin position="183"/>
        <end position="204"/>
    </location>
</feature>
<evidence type="ECO:0000256" key="7">
    <source>
        <dbReference type="RuleBase" id="RU362048"/>
    </source>
</evidence>
<evidence type="ECO:0000256" key="2">
    <source>
        <dbReference type="ARBA" id="ARBA00009784"/>
    </source>
</evidence>
<name>A0ABS7CYP6_9BACT</name>
<keyword evidence="6 7" id="KW-0472">Membrane</keyword>
<dbReference type="NCBIfam" id="TIGR00427">
    <property type="entry name" value="NAAT family transporter"/>
    <property type="match status" value="1"/>
</dbReference>
<comment type="caution">
    <text evidence="8">The sequence shown here is derived from an EMBL/GenBank/DDBJ whole genome shotgun (WGS) entry which is preliminary data.</text>
</comment>
<protein>
    <recommendedName>
        <fullName evidence="7">UPF0056 membrane protein</fullName>
    </recommendedName>
</protein>
<feature type="transmembrane region" description="Helical" evidence="7">
    <location>
        <begin position="117"/>
        <end position="136"/>
    </location>
</feature>
<reference evidence="8 9" key="1">
    <citation type="journal article" date="2016" name="Int. J. Syst. Evol. Microbiol.">
        <title>Pontibacter aydingkolensis sp. nov., isolated from soil of a salt lake.</title>
        <authorList>
            <person name="Osman G."/>
            <person name="Zhang T."/>
            <person name="Lou K."/>
            <person name="Gao Y."/>
            <person name="Chang W."/>
            <person name="Lin Q."/>
            <person name="Yang H.M."/>
            <person name="Huo X.D."/>
            <person name="Wang N."/>
        </authorList>
    </citation>
    <scope>NUCLEOTIDE SEQUENCE [LARGE SCALE GENOMIC DNA]</scope>
    <source>
        <strain evidence="8 9">KACC 19255</strain>
    </source>
</reference>
<dbReference type="PANTHER" id="PTHR33508">
    <property type="entry name" value="UPF0056 MEMBRANE PROTEIN YHCE"/>
    <property type="match status" value="1"/>
</dbReference>
<feature type="transmembrane region" description="Helical" evidence="7">
    <location>
        <begin position="148"/>
        <end position="171"/>
    </location>
</feature>
<dbReference type="RefSeq" id="WP_219878829.1">
    <property type="nucleotide sequence ID" value="NZ_JAHYXK010000023.1"/>
</dbReference>